<dbReference type="SUPFAM" id="SSF51905">
    <property type="entry name" value="FAD/NAD(P)-binding domain"/>
    <property type="match status" value="1"/>
</dbReference>
<dbReference type="InterPro" id="IPR002938">
    <property type="entry name" value="FAD-bd"/>
</dbReference>
<proteinExistence type="predicted"/>
<dbReference type="PRINTS" id="PR00420">
    <property type="entry name" value="RNGMNOXGNASE"/>
</dbReference>
<name>A0A939DWA8_9MICO</name>
<dbReference type="Pfam" id="PF01494">
    <property type="entry name" value="FAD_binding_3"/>
    <property type="match status" value="1"/>
</dbReference>
<dbReference type="Proteomes" id="UP000664385">
    <property type="component" value="Unassembled WGS sequence"/>
</dbReference>
<evidence type="ECO:0000259" key="2">
    <source>
        <dbReference type="Pfam" id="PF01494"/>
    </source>
</evidence>
<organism evidence="3 4">
    <name type="scientific">Microbacterium esteraromaticum</name>
    <dbReference type="NCBI Taxonomy" id="57043"/>
    <lineage>
        <taxon>Bacteria</taxon>
        <taxon>Bacillati</taxon>
        <taxon>Actinomycetota</taxon>
        <taxon>Actinomycetes</taxon>
        <taxon>Micrococcales</taxon>
        <taxon>Microbacteriaceae</taxon>
        <taxon>Microbacterium</taxon>
    </lineage>
</organism>
<feature type="domain" description="FAD-binding" evidence="2">
    <location>
        <begin position="5"/>
        <end position="322"/>
    </location>
</feature>
<reference evidence="3" key="1">
    <citation type="submission" date="2020-12" db="EMBL/GenBank/DDBJ databases">
        <title>PHA producing bacteria isolated from mangrove.</title>
        <authorList>
            <person name="Zheng W."/>
            <person name="Yu S."/>
            <person name="Huang Y."/>
        </authorList>
    </citation>
    <scope>NUCLEOTIDE SEQUENCE</scope>
    <source>
        <strain evidence="3">GN8-5</strain>
    </source>
</reference>
<comment type="caution">
    <text evidence="3">The sequence shown here is derived from an EMBL/GenBank/DDBJ whole genome shotgun (WGS) entry which is preliminary data.</text>
</comment>
<dbReference type="Gene3D" id="3.30.70.2450">
    <property type="match status" value="1"/>
</dbReference>
<evidence type="ECO:0000313" key="4">
    <source>
        <dbReference type="Proteomes" id="UP000664385"/>
    </source>
</evidence>
<sequence>MGHPDVIIAGAGPVGLLLGCLLGARGAHVVICERRTGTDDRTRAIGVHPPGLDALDAAGVGTALRADAVALDRGEVHARGRMLASIAFPAERTVRILPQRRTVALLRERLHALGVEVRMGCEVTQVSQDSTGVSVGLRGAAGETSEHASLLIAADGVHSGLRAALGIRWRRRGGTARYSMVDAADADDSAIARLYCEPGGLVESFPLPGGRRRWVVRHPPGVPALSGEDFARAVHTRTGIAITPVAPSAFTAAQHRAARTVAGRVVLLGDAAHEISPIGGQGMNLGWVDARVLADALGQRGPGGLATYERRAARAAGDVQRRATFYMSMGAPARGIRQHAREGAIRLMGTAPLRNAAAALVTMRGI</sequence>
<dbReference type="AlphaFoldDB" id="A0A939DWA8"/>
<evidence type="ECO:0000313" key="3">
    <source>
        <dbReference type="EMBL" id="MBN8206486.1"/>
    </source>
</evidence>
<keyword evidence="1" id="KW-0560">Oxidoreductase</keyword>
<dbReference type="GO" id="GO:0071949">
    <property type="term" value="F:FAD binding"/>
    <property type="evidence" value="ECO:0007669"/>
    <property type="project" value="InterPro"/>
</dbReference>
<dbReference type="GO" id="GO:0008688">
    <property type="term" value="F:3-(3-hydroxyphenyl)propionate hydroxylase activity"/>
    <property type="evidence" value="ECO:0007669"/>
    <property type="project" value="TreeGrafter"/>
</dbReference>
<dbReference type="InterPro" id="IPR050631">
    <property type="entry name" value="PheA/TfdB_FAD_monoxygenase"/>
</dbReference>
<dbReference type="EMBL" id="JAEMWU010000001">
    <property type="protein sequence ID" value="MBN8206486.1"/>
    <property type="molecule type" value="Genomic_DNA"/>
</dbReference>
<gene>
    <name evidence="3" type="ORF">JF543_11025</name>
</gene>
<dbReference type="InterPro" id="IPR036188">
    <property type="entry name" value="FAD/NAD-bd_sf"/>
</dbReference>
<dbReference type="Gene3D" id="3.50.50.60">
    <property type="entry name" value="FAD/NAD(P)-binding domain"/>
    <property type="match status" value="1"/>
</dbReference>
<keyword evidence="3" id="KW-0503">Monooxygenase</keyword>
<evidence type="ECO:0000256" key="1">
    <source>
        <dbReference type="ARBA" id="ARBA00023002"/>
    </source>
</evidence>
<dbReference type="PANTHER" id="PTHR43476:SF3">
    <property type="entry name" value="FAD-BINDING MONOOXYGENASE"/>
    <property type="match status" value="1"/>
</dbReference>
<protein>
    <submittedName>
        <fullName evidence="3">FAD-dependent monooxygenase</fullName>
    </submittedName>
</protein>
<dbReference type="PANTHER" id="PTHR43476">
    <property type="entry name" value="3-(3-HYDROXY-PHENYL)PROPIONATE/3-HYDROXYCINNAMIC ACID HYDROXYLASE"/>
    <property type="match status" value="1"/>
</dbReference>
<accession>A0A939DWA8</accession>
<dbReference type="RefSeq" id="WP_206824098.1">
    <property type="nucleotide sequence ID" value="NZ_JAEMWU010000001.1"/>
</dbReference>
<dbReference type="GO" id="GO:0019622">
    <property type="term" value="P:3-(3-hydroxy)phenylpropionate catabolic process"/>
    <property type="evidence" value="ECO:0007669"/>
    <property type="project" value="TreeGrafter"/>
</dbReference>